<gene>
    <name evidence="1" type="ORF">NITMOv2_4067</name>
</gene>
<dbReference type="PATRIC" id="fig|42253.5.peg.4015"/>
<organism evidence="1 2">
    <name type="scientific">Nitrospira moscoviensis</name>
    <dbReference type="NCBI Taxonomy" id="42253"/>
    <lineage>
        <taxon>Bacteria</taxon>
        <taxon>Pseudomonadati</taxon>
        <taxon>Nitrospirota</taxon>
        <taxon>Nitrospiria</taxon>
        <taxon>Nitrospirales</taxon>
        <taxon>Nitrospiraceae</taxon>
        <taxon>Nitrospira</taxon>
    </lineage>
</organism>
<accession>A0A0K2GHQ1</accession>
<protein>
    <submittedName>
        <fullName evidence="1">Uncharacterized protein</fullName>
    </submittedName>
</protein>
<evidence type="ECO:0000313" key="2">
    <source>
        <dbReference type="Proteomes" id="UP000069205"/>
    </source>
</evidence>
<evidence type="ECO:0000313" key="1">
    <source>
        <dbReference type="EMBL" id="ALA60451.1"/>
    </source>
</evidence>
<keyword evidence="2" id="KW-1185">Reference proteome</keyword>
<reference evidence="1 2" key="1">
    <citation type="journal article" date="2015" name="Proc. Natl. Acad. Sci. U.S.A.">
        <title>Expanded metabolic versatility of ubiquitous nitrite-oxidizing bacteria from the genus Nitrospira.</title>
        <authorList>
            <person name="Koch H."/>
            <person name="Lucker S."/>
            <person name="Albertsen M."/>
            <person name="Kitzinger K."/>
            <person name="Herbold C."/>
            <person name="Spieck E."/>
            <person name="Nielsen P.H."/>
            <person name="Wagner M."/>
            <person name="Daims H."/>
        </authorList>
    </citation>
    <scope>NUCLEOTIDE SEQUENCE [LARGE SCALE GENOMIC DNA]</scope>
    <source>
        <strain evidence="1 2">NSP M-1</strain>
    </source>
</reference>
<dbReference type="KEGG" id="nmv:NITMOv2_4067"/>
<name>A0A0K2GHQ1_NITMO</name>
<dbReference type="OrthoDB" id="9787718at2"/>
<sequence length="137" mass="15943">MMDTGSTKRNVPPWLYKLFTGHQYPYVRRLAKFAQPVKPGEDRPEPTKEMIEEKFWEVYPRCSAKILQEVKSGMIVVFHELGEYPPGGYQELVDHPEEFLAKTYGKKKIKVNFYDGENFVCTINFKVAGWTEHEGGH</sequence>
<proteinExistence type="predicted"/>
<dbReference type="EMBL" id="CP011801">
    <property type="protein sequence ID" value="ALA60451.1"/>
    <property type="molecule type" value="Genomic_DNA"/>
</dbReference>
<dbReference type="Proteomes" id="UP000069205">
    <property type="component" value="Chromosome"/>
</dbReference>
<dbReference type="STRING" id="42253.NITMOv2_4067"/>
<dbReference type="RefSeq" id="WP_053381307.1">
    <property type="nucleotide sequence ID" value="NZ_CP011801.1"/>
</dbReference>
<dbReference type="AlphaFoldDB" id="A0A0K2GHQ1"/>